<protein>
    <submittedName>
        <fullName evidence="1">MIF4G domain-containing protein</fullName>
    </submittedName>
</protein>
<keyword evidence="2" id="KW-1185">Reference proteome</keyword>
<name>A0A7J0HC50_9ERIC</name>
<sequence>MARKLVTVIRRIRGRTIVDRRTIAIHQVRISRSKIEGENGRSGMGAPMCREKEPKLLAAVKFIAHLVNRKVVRELVALDDRVEIAVVFVTSAPDDCMVCFPLQISIRSGPHQENFDKSFLQQCSMIRRLETNNLLNAAKIFFSFTRDRCSSLACCGLYVLSWTLRNLPVFSSRFSFR</sequence>
<dbReference type="AlphaFoldDB" id="A0A7J0HC50"/>
<dbReference type="Proteomes" id="UP000585474">
    <property type="component" value="Unassembled WGS sequence"/>
</dbReference>
<accession>A0A7J0HC50</accession>
<comment type="caution">
    <text evidence="1">The sequence shown here is derived from an EMBL/GenBank/DDBJ whole genome shotgun (WGS) entry which is preliminary data.</text>
</comment>
<evidence type="ECO:0000313" key="2">
    <source>
        <dbReference type="Proteomes" id="UP000585474"/>
    </source>
</evidence>
<gene>
    <name evidence="1" type="ORF">Acr_28g0013710</name>
</gene>
<dbReference type="EMBL" id="BJWL01000028">
    <property type="protein sequence ID" value="GFZ20666.1"/>
    <property type="molecule type" value="Genomic_DNA"/>
</dbReference>
<proteinExistence type="predicted"/>
<organism evidence="1 2">
    <name type="scientific">Actinidia rufa</name>
    <dbReference type="NCBI Taxonomy" id="165716"/>
    <lineage>
        <taxon>Eukaryota</taxon>
        <taxon>Viridiplantae</taxon>
        <taxon>Streptophyta</taxon>
        <taxon>Embryophyta</taxon>
        <taxon>Tracheophyta</taxon>
        <taxon>Spermatophyta</taxon>
        <taxon>Magnoliopsida</taxon>
        <taxon>eudicotyledons</taxon>
        <taxon>Gunneridae</taxon>
        <taxon>Pentapetalae</taxon>
        <taxon>asterids</taxon>
        <taxon>Ericales</taxon>
        <taxon>Actinidiaceae</taxon>
        <taxon>Actinidia</taxon>
    </lineage>
</organism>
<evidence type="ECO:0000313" key="1">
    <source>
        <dbReference type="EMBL" id="GFZ20666.1"/>
    </source>
</evidence>
<reference evidence="1 2" key="1">
    <citation type="submission" date="2019-07" db="EMBL/GenBank/DDBJ databases">
        <title>De Novo Assembly of kiwifruit Actinidia rufa.</title>
        <authorList>
            <person name="Sugita-Konishi S."/>
            <person name="Sato K."/>
            <person name="Mori E."/>
            <person name="Abe Y."/>
            <person name="Kisaki G."/>
            <person name="Hamano K."/>
            <person name="Suezawa K."/>
            <person name="Otani M."/>
            <person name="Fukuda T."/>
            <person name="Manabe T."/>
            <person name="Gomi K."/>
            <person name="Tabuchi M."/>
            <person name="Akimitsu K."/>
            <person name="Kataoka I."/>
        </authorList>
    </citation>
    <scope>NUCLEOTIDE SEQUENCE [LARGE SCALE GENOMIC DNA]</scope>
    <source>
        <strain evidence="2">cv. Fuchu</strain>
    </source>
</reference>